<name>A0A1H7G827_9NOCA</name>
<organism evidence="2 3">
    <name type="scientific">Rhodococcus maanshanensis</name>
    <dbReference type="NCBI Taxonomy" id="183556"/>
    <lineage>
        <taxon>Bacteria</taxon>
        <taxon>Bacillati</taxon>
        <taxon>Actinomycetota</taxon>
        <taxon>Actinomycetes</taxon>
        <taxon>Mycobacteriales</taxon>
        <taxon>Nocardiaceae</taxon>
        <taxon>Rhodococcus</taxon>
    </lineage>
</organism>
<keyword evidence="3" id="KW-1185">Reference proteome</keyword>
<dbReference type="InterPro" id="IPR024344">
    <property type="entry name" value="MDMPI_metal-binding"/>
</dbReference>
<dbReference type="InterPro" id="IPR017517">
    <property type="entry name" value="Maleyloyr_isom"/>
</dbReference>
<dbReference type="InterPro" id="IPR017519">
    <property type="entry name" value="CHP03085"/>
</dbReference>
<dbReference type="Pfam" id="PF11716">
    <property type="entry name" value="MDMPI_N"/>
    <property type="match status" value="1"/>
</dbReference>
<gene>
    <name evidence="2" type="ORF">SAMN05444583_101409</name>
</gene>
<dbReference type="GO" id="GO:0046872">
    <property type="term" value="F:metal ion binding"/>
    <property type="evidence" value="ECO:0007669"/>
    <property type="project" value="InterPro"/>
</dbReference>
<sequence length="223" mass="24232">MRVSARSGPLGSSVAAMKLAHDERLALVVTMAEFGPDAPTLCGQWTVRDLAAHLVLRERRPDAAAGIMVSALSGYTERVQASIAGGSFEDLLEQIRTGPPVWSLMRPFDEQLNLAEMFVHHEDVRRGGEDWAPRSLDPAWAGPLWALARRMGRRAYRKATCSVVLERPDGKRATVRSADGETVVLRGDPAELALHAFGRDAVLIEAEGPDQAVQGVMSLDRGI</sequence>
<evidence type="ECO:0000313" key="2">
    <source>
        <dbReference type="EMBL" id="SEK34291.1"/>
    </source>
</evidence>
<dbReference type="AlphaFoldDB" id="A0A1H7G827"/>
<accession>A0A1H7G827</accession>
<dbReference type="SUPFAM" id="SSF109854">
    <property type="entry name" value="DinB/YfiT-like putative metalloenzymes"/>
    <property type="match status" value="1"/>
</dbReference>
<protein>
    <submittedName>
        <fullName evidence="2">TIGR03085 family protein</fullName>
    </submittedName>
</protein>
<feature type="domain" description="Mycothiol-dependent maleylpyruvate isomerase metal-binding" evidence="1">
    <location>
        <begin position="20"/>
        <end position="60"/>
    </location>
</feature>
<dbReference type="NCBIfam" id="TIGR03085">
    <property type="entry name" value="TIGR03085 family metal-binding protein"/>
    <property type="match status" value="1"/>
</dbReference>
<proteinExistence type="predicted"/>
<evidence type="ECO:0000259" key="1">
    <source>
        <dbReference type="Pfam" id="PF11716"/>
    </source>
</evidence>
<dbReference type="Proteomes" id="UP000198677">
    <property type="component" value="Unassembled WGS sequence"/>
</dbReference>
<reference evidence="3" key="1">
    <citation type="submission" date="2016-10" db="EMBL/GenBank/DDBJ databases">
        <authorList>
            <person name="Varghese N."/>
            <person name="Submissions S."/>
        </authorList>
    </citation>
    <scope>NUCLEOTIDE SEQUENCE [LARGE SCALE GENOMIC DNA]</scope>
    <source>
        <strain evidence="3">DSM 44675</strain>
    </source>
</reference>
<dbReference type="EMBL" id="FOAW01000001">
    <property type="protein sequence ID" value="SEK34291.1"/>
    <property type="molecule type" value="Genomic_DNA"/>
</dbReference>
<dbReference type="InterPro" id="IPR034660">
    <property type="entry name" value="DinB/YfiT-like"/>
</dbReference>
<dbReference type="NCBIfam" id="TIGR03083">
    <property type="entry name" value="maleylpyruvate isomerase family mycothiol-dependent enzyme"/>
    <property type="match status" value="1"/>
</dbReference>
<evidence type="ECO:0000313" key="3">
    <source>
        <dbReference type="Proteomes" id="UP000198677"/>
    </source>
</evidence>